<protein>
    <submittedName>
        <fullName evidence="2">Integrase catalytic domain-containing protein</fullName>
    </submittedName>
</protein>
<comment type="caution">
    <text evidence="2">The sequence shown here is derived from an EMBL/GenBank/DDBJ whole genome shotgun (WGS) entry which is preliminary data.</text>
</comment>
<name>A0A8X6Y8E7_9ARAC</name>
<evidence type="ECO:0000313" key="3">
    <source>
        <dbReference type="Proteomes" id="UP000886998"/>
    </source>
</evidence>
<dbReference type="Pfam" id="PF18701">
    <property type="entry name" value="DUF5641"/>
    <property type="match status" value="1"/>
</dbReference>
<sequence length="126" mass="14173">EGVLRSPIQNKNKKGPLSELRLGEIVLIGDDIKKRMHWPLVRVIWPIPGKDGKIRTVELKTRTGTMLRPIRRVYPLEVQSTETPDDPLNDCTFTNPISSISSDMPYPVASCLEYPGIAGASRHQRN</sequence>
<dbReference type="EMBL" id="BMAV01016234">
    <property type="protein sequence ID" value="GFY66759.1"/>
    <property type="molecule type" value="Genomic_DNA"/>
</dbReference>
<dbReference type="InterPro" id="IPR040676">
    <property type="entry name" value="DUF5641"/>
</dbReference>
<dbReference type="AlphaFoldDB" id="A0A8X6Y8E7"/>
<proteinExistence type="predicted"/>
<accession>A0A8X6Y8E7</accession>
<dbReference type="OrthoDB" id="6436901at2759"/>
<keyword evidence="3" id="KW-1185">Reference proteome</keyword>
<reference evidence="2" key="1">
    <citation type="submission" date="2020-08" db="EMBL/GenBank/DDBJ databases">
        <title>Multicomponent nature underlies the extraordinary mechanical properties of spider dragline silk.</title>
        <authorList>
            <person name="Kono N."/>
            <person name="Nakamura H."/>
            <person name="Mori M."/>
            <person name="Yoshida Y."/>
            <person name="Ohtoshi R."/>
            <person name="Malay A.D."/>
            <person name="Moran D.A.P."/>
            <person name="Tomita M."/>
            <person name="Numata K."/>
            <person name="Arakawa K."/>
        </authorList>
    </citation>
    <scope>NUCLEOTIDE SEQUENCE</scope>
</reference>
<evidence type="ECO:0000259" key="1">
    <source>
        <dbReference type="Pfam" id="PF18701"/>
    </source>
</evidence>
<dbReference type="Proteomes" id="UP000886998">
    <property type="component" value="Unassembled WGS sequence"/>
</dbReference>
<feature type="domain" description="DUF5641" evidence="1">
    <location>
        <begin position="17"/>
        <end position="76"/>
    </location>
</feature>
<evidence type="ECO:0000313" key="2">
    <source>
        <dbReference type="EMBL" id="GFY66759.1"/>
    </source>
</evidence>
<gene>
    <name evidence="2" type="primary">X975_24834</name>
    <name evidence="2" type="ORF">TNIN_452121</name>
</gene>
<organism evidence="2 3">
    <name type="scientific">Trichonephila inaurata madagascariensis</name>
    <dbReference type="NCBI Taxonomy" id="2747483"/>
    <lineage>
        <taxon>Eukaryota</taxon>
        <taxon>Metazoa</taxon>
        <taxon>Ecdysozoa</taxon>
        <taxon>Arthropoda</taxon>
        <taxon>Chelicerata</taxon>
        <taxon>Arachnida</taxon>
        <taxon>Araneae</taxon>
        <taxon>Araneomorphae</taxon>
        <taxon>Entelegynae</taxon>
        <taxon>Araneoidea</taxon>
        <taxon>Nephilidae</taxon>
        <taxon>Trichonephila</taxon>
        <taxon>Trichonephila inaurata</taxon>
    </lineage>
</organism>
<feature type="non-terminal residue" evidence="2">
    <location>
        <position position="1"/>
    </location>
</feature>